<evidence type="ECO:0000259" key="4">
    <source>
        <dbReference type="Pfam" id="PF03781"/>
    </source>
</evidence>
<reference evidence="6 7" key="2">
    <citation type="submission" date="2018-06" db="EMBL/GenBank/DDBJ databases">
        <title>Metagenomic assembly of (sub)arctic Cyanobacteria and their associated microbiome from non-axenic cultures.</title>
        <authorList>
            <person name="Baurain D."/>
        </authorList>
    </citation>
    <scope>NUCLEOTIDE SEQUENCE [LARGE SCALE GENOMIC DNA]</scope>
    <source>
        <strain evidence="6">ULC129bin1</strain>
    </source>
</reference>
<gene>
    <name evidence="6" type="ORF">DCF25_18355</name>
</gene>
<accession>A0A2W4U3X3</accession>
<dbReference type="PANTHER" id="PTHR23150:SF36">
    <property type="entry name" value="HERCYNINE OXYGENASE"/>
    <property type="match status" value="1"/>
</dbReference>
<keyword evidence="1" id="KW-0560">Oxidoreductase</keyword>
<dbReference type="Gene3D" id="1.20.120.450">
    <property type="entry name" value="dinb family like domain"/>
    <property type="match status" value="1"/>
</dbReference>
<dbReference type="InterPro" id="IPR042095">
    <property type="entry name" value="SUMF_sf"/>
</dbReference>
<dbReference type="Pfam" id="PF03781">
    <property type="entry name" value="FGE-sulfatase"/>
    <property type="match status" value="1"/>
</dbReference>
<keyword evidence="2" id="KW-0408">Iron</keyword>
<dbReference type="InterPro" id="IPR005532">
    <property type="entry name" value="SUMF_dom"/>
</dbReference>
<feature type="domain" description="Sulfatase-modifying factor enzyme-like" evidence="4">
    <location>
        <begin position="196"/>
        <end position="448"/>
    </location>
</feature>
<proteinExistence type="predicted"/>
<name>A0A2W4U3X3_9CYAN</name>
<evidence type="ECO:0000313" key="7">
    <source>
        <dbReference type="Proteomes" id="UP000249354"/>
    </source>
</evidence>
<evidence type="ECO:0000256" key="2">
    <source>
        <dbReference type="ARBA" id="ARBA00023004"/>
    </source>
</evidence>
<comment type="caution">
    <text evidence="6">The sequence shown here is derived from an EMBL/GenBank/DDBJ whole genome shotgun (WGS) entry which is preliminary data.</text>
</comment>
<dbReference type="Gene3D" id="3.90.1580.10">
    <property type="entry name" value="paralog of FGE (formylglycine-generating enzyme)"/>
    <property type="match status" value="1"/>
</dbReference>
<evidence type="ECO:0000313" key="6">
    <source>
        <dbReference type="EMBL" id="PZO12019.1"/>
    </source>
</evidence>
<dbReference type="InterPro" id="IPR034660">
    <property type="entry name" value="DinB/YfiT-like"/>
</dbReference>
<dbReference type="InterPro" id="IPR024775">
    <property type="entry name" value="DinB-like"/>
</dbReference>
<dbReference type="Pfam" id="PF12867">
    <property type="entry name" value="DinB_2"/>
    <property type="match status" value="1"/>
</dbReference>
<evidence type="ECO:0000259" key="5">
    <source>
        <dbReference type="Pfam" id="PF12867"/>
    </source>
</evidence>
<dbReference type="SUPFAM" id="SSF56436">
    <property type="entry name" value="C-type lectin-like"/>
    <property type="match status" value="1"/>
</dbReference>
<evidence type="ECO:0000256" key="3">
    <source>
        <dbReference type="ARBA" id="ARBA00037882"/>
    </source>
</evidence>
<dbReference type="InterPro" id="IPR051043">
    <property type="entry name" value="Sulfatase_Mod_Factor_Kinase"/>
</dbReference>
<dbReference type="SUPFAM" id="SSF109854">
    <property type="entry name" value="DinB/YfiT-like putative metalloenzymes"/>
    <property type="match status" value="1"/>
</dbReference>
<comment type="pathway">
    <text evidence="3">Amino-acid biosynthesis; ergothioneine biosynthesis.</text>
</comment>
<organism evidence="6 7">
    <name type="scientific">Leptolyngbya foveolarum</name>
    <dbReference type="NCBI Taxonomy" id="47253"/>
    <lineage>
        <taxon>Bacteria</taxon>
        <taxon>Bacillati</taxon>
        <taxon>Cyanobacteriota</taxon>
        <taxon>Cyanophyceae</taxon>
        <taxon>Leptolyngbyales</taxon>
        <taxon>Leptolyngbyaceae</taxon>
        <taxon>Leptolyngbya group</taxon>
        <taxon>Leptolyngbya</taxon>
    </lineage>
</organism>
<protein>
    <submittedName>
        <fullName evidence="6">Ergothioneine biosynthesis protein EgtB</fullName>
    </submittedName>
</protein>
<evidence type="ECO:0000256" key="1">
    <source>
        <dbReference type="ARBA" id="ARBA00023002"/>
    </source>
</evidence>
<reference evidence="7" key="1">
    <citation type="submission" date="2018-04" db="EMBL/GenBank/DDBJ databases">
        <authorList>
            <person name="Cornet L."/>
        </authorList>
    </citation>
    <scope>NUCLEOTIDE SEQUENCE [LARGE SCALE GENOMIC DNA]</scope>
</reference>
<dbReference type="AlphaFoldDB" id="A0A2W4U3X3"/>
<dbReference type="InterPro" id="IPR016187">
    <property type="entry name" value="CTDL_fold"/>
</dbReference>
<dbReference type="PANTHER" id="PTHR23150">
    <property type="entry name" value="SULFATASE MODIFYING FACTOR 1, 2"/>
    <property type="match status" value="1"/>
</dbReference>
<sequence length="449" mass="51478">MRSCRCPRPSGEALDYPLHSSFLSLTKTPAAANDLATIQQAIARCRRQTLARVAGIQPEIFRTQSHQDFSPVGWHLGHIAYTELLWIAEKIGGLSCLFPQRKSQYERLFAADGLPKADRQNLPVLAEVLDYLGAVREIAKDVLKTSDIQQDAQLWHWLIQHESQHAETISMVLAMHSWQETKQPAPTMPLSSRVATTDMVLVEAGEFHQGCDDLTAIDNERSVHPVYLGRYWIDQLPVTCAQYRQFIEVGGYQTQKWWSPQGWQWQQVAQLHSPLYWTDDASFERHPVCGVSWYEADAYARFVGKRLPTEAEWAKAAGWNAKTASMQRYPWGDRFDEEDIDAPDSLGNCNYGHQVGTTTPTDAYPQAASLYGCLDMLGNVWEWTDSWFERYPGFRAFPYEGYSQVYFDGAHRVLRGGSWATPRWTLRNSFRNWYHPHKREMFAGFRCAV</sequence>
<dbReference type="EMBL" id="QBMC01000162">
    <property type="protein sequence ID" value="PZO12019.1"/>
    <property type="molecule type" value="Genomic_DNA"/>
</dbReference>
<dbReference type="Proteomes" id="UP000249354">
    <property type="component" value="Unassembled WGS sequence"/>
</dbReference>
<feature type="domain" description="DinB-like" evidence="5">
    <location>
        <begin position="42"/>
        <end position="169"/>
    </location>
</feature>